<feature type="domain" description="Major facilitator superfamily (MFS) profile" evidence="7">
    <location>
        <begin position="1"/>
        <end position="221"/>
    </location>
</feature>
<dbReference type="PROSITE" id="PS00217">
    <property type="entry name" value="SUGAR_TRANSPORT_2"/>
    <property type="match status" value="1"/>
</dbReference>
<dbReference type="SUPFAM" id="SSF103473">
    <property type="entry name" value="MFS general substrate transporter"/>
    <property type="match status" value="1"/>
</dbReference>
<dbReference type="EMBL" id="BOPL01000014">
    <property type="protein sequence ID" value="GIK07690.1"/>
    <property type="molecule type" value="Genomic_DNA"/>
</dbReference>
<protein>
    <recommendedName>
        <fullName evidence="7">Major facilitator superfamily (MFS) profile domain-containing protein</fullName>
    </recommendedName>
</protein>
<evidence type="ECO:0000256" key="5">
    <source>
        <dbReference type="ARBA" id="ARBA00023136"/>
    </source>
</evidence>
<dbReference type="InterPro" id="IPR020846">
    <property type="entry name" value="MFS_dom"/>
</dbReference>
<reference evidence="8 9" key="1">
    <citation type="submission" date="2021-02" db="EMBL/GenBank/DDBJ databases">
        <title>Pan-genome distribution and transcriptional activeness of fungal secondary metabolism genes in Aspergillus section Fumigati.</title>
        <authorList>
            <person name="Takahashi H."/>
            <person name="Umemura M."/>
            <person name="Ninomiya A."/>
            <person name="Kusuya Y."/>
            <person name="Urayama S."/>
            <person name="Shimizu M."/>
            <person name="Watanabe A."/>
            <person name="Kamei K."/>
            <person name="Yaguchi T."/>
            <person name="Hagiwara D."/>
        </authorList>
    </citation>
    <scope>NUCLEOTIDE SEQUENCE [LARGE SCALE GENOMIC DNA]</scope>
    <source>
        <strain evidence="8 9">IFM 47045</strain>
    </source>
</reference>
<gene>
    <name evidence="8" type="ORF">Aspvir_003356</name>
</gene>
<dbReference type="PROSITE" id="PS50850">
    <property type="entry name" value="MFS"/>
    <property type="match status" value="1"/>
</dbReference>
<dbReference type="InterPro" id="IPR005829">
    <property type="entry name" value="Sugar_transporter_CS"/>
</dbReference>
<evidence type="ECO:0000259" key="7">
    <source>
        <dbReference type="PROSITE" id="PS50850"/>
    </source>
</evidence>
<feature type="transmembrane region" description="Helical" evidence="6">
    <location>
        <begin position="56"/>
        <end position="77"/>
    </location>
</feature>
<dbReference type="GO" id="GO:0016020">
    <property type="term" value="C:membrane"/>
    <property type="evidence" value="ECO:0007669"/>
    <property type="project" value="UniProtKB-SubCell"/>
</dbReference>
<dbReference type="OrthoDB" id="6612291at2759"/>
<dbReference type="Gene3D" id="1.20.1250.20">
    <property type="entry name" value="MFS general substrate transporter like domains"/>
    <property type="match status" value="1"/>
</dbReference>
<dbReference type="GO" id="GO:0005351">
    <property type="term" value="F:carbohydrate:proton symporter activity"/>
    <property type="evidence" value="ECO:0007669"/>
    <property type="project" value="TreeGrafter"/>
</dbReference>
<accession>A0A9P3FAY2</accession>
<evidence type="ECO:0000256" key="2">
    <source>
        <dbReference type="ARBA" id="ARBA00010992"/>
    </source>
</evidence>
<dbReference type="Proteomes" id="UP000710440">
    <property type="component" value="Unassembled WGS sequence"/>
</dbReference>
<evidence type="ECO:0000313" key="8">
    <source>
        <dbReference type="EMBL" id="GIK07690.1"/>
    </source>
</evidence>
<keyword evidence="5 6" id="KW-0472">Membrane</keyword>
<dbReference type="InterPro" id="IPR050360">
    <property type="entry name" value="MFS_Sugar_Transporters"/>
</dbReference>
<sequence>MGPCIPRIDTINTSGELRAENSTKKGAVIASLQLGALVGALSCISFGDRLGRRKTIFLAAIIAIIGQLLQTSSYGIIQFTLGRVILGIGVGQLSATVPVFQAECNSAKHRGQHVVVDGICMTLGFVLCNWIDFGFSKTSGETQCRVPLALSFLFPLTILATVFLLPESPRWLVLVTRRDEAVHSLAAYKGLRVDDEAVQTEIASIESSLEITELFIVRLLI</sequence>
<comment type="caution">
    <text evidence="8">The sequence shown here is derived from an EMBL/GenBank/DDBJ whole genome shotgun (WGS) entry which is preliminary data.</text>
</comment>
<name>A0A9P3FAY2_ASPVI</name>
<keyword evidence="4 6" id="KW-1133">Transmembrane helix</keyword>
<keyword evidence="3 6" id="KW-0812">Transmembrane</keyword>
<dbReference type="Pfam" id="PF00083">
    <property type="entry name" value="Sugar_tr"/>
    <property type="match status" value="1"/>
</dbReference>
<evidence type="ECO:0000256" key="1">
    <source>
        <dbReference type="ARBA" id="ARBA00004141"/>
    </source>
</evidence>
<dbReference type="InterPro" id="IPR005828">
    <property type="entry name" value="MFS_sugar_transport-like"/>
</dbReference>
<evidence type="ECO:0000256" key="4">
    <source>
        <dbReference type="ARBA" id="ARBA00022989"/>
    </source>
</evidence>
<evidence type="ECO:0000313" key="9">
    <source>
        <dbReference type="Proteomes" id="UP000710440"/>
    </source>
</evidence>
<dbReference type="GeneID" id="66931338"/>
<feature type="transmembrane region" description="Helical" evidence="6">
    <location>
        <begin position="145"/>
        <end position="165"/>
    </location>
</feature>
<feature type="transmembrane region" description="Helical" evidence="6">
    <location>
        <begin position="114"/>
        <end position="133"/>
    </location>
</feature>
<dbReference type="AlphaFoldDB" id="A0A9P3FAY2"/>
<keyword evidence="9" id="KW-1185">Reference proteome</keyword>
<organism evidence="8 9">
    <name type="scientific">Aspergillus viridinutans</name>
    <dbReference type="NCBI Taxonomy" id="75553"/>
    <lineage>
        <taxon>Eukaryota</taxon>
        <taxon>Fungi</taxon>
        <taxon>Dikarya</taxon>
        <taxon>Ascomycota</taxon>
        <taxon>Pezizomycotina</taxon>
        <taxon>Eurotiomycetes</taxon>
        <taxon>Eurotiomycetidae</taxon>
        <taxon>Eurotiales</taxon>
        <taxon>Aspergillaceae</taxon>
        <taxon>Aspergillus</taxon>
        <taxon>Aspergillus subgen. Fumigati</taxon>
    </lineage>
</organism>
<evidence type="ECO:0000256" key="6">
    <source>
        <dbReference type="SAM" id="Phobius"/>
    </source>
</evidence>
<comment type="subcellular location">
    <subcellularLocation>
        <location evidence="1">Membrane</location>
        <topology evidence="1">Multi-pass membrane protein</topology>
    </subcellularLocation>
</comment>
<dbReference type="PANTHER" id="PTHR48022:SF45">
    <property type="entry name" value="MAJOR FACILITATOR SUPERFAMILY (MFS) PROFILE DOMAIN-CONTAINING PROTEIN-RELATED"/>
    <property type="match status" value="1"/>
</dbReference>
<dbReference type="PANTHER" id="PTHR48022">
    <property type="entry name" value="PLASTIDIC GLUCOSE TRANSPORTER 4"/>
    <property type="match status" value="1"/>
</dbReference>
<evidence type="ECO:0000256" key="3">
    <source>
        <dbReference type="ARBA" id="ARBA00022692"/>
    </source>
</evidence>
<dbReference type="RefSeq" id="XP_043130876.1">
    <property type="nucleotide sequence ID" value="XM_043274941.1"/>
</dbReference>
<proteinExistence type="inferred from homology"/>
<comment type="similarity">
    <text evidence="2">Belongs to the major facilitator superfamily. Sugar transporter (TC 2.A.1.1) family.</text>
</comment>
<dbReference type="InterPro" id="IPR036259">
    <property type="entry name" value="MFS_trans_sf"/>
</dbReference>